<reference evidence="1" key="1">
    <citation type="submission" date="2021-01" db="EMBL/GenBank/DDBJ databases">
        <authorList>
            <person name="Corre E."/>
            <person name="Pelletier E."/>
            <person name="Niang G."/>
            <person name="Scheremetjew M."/>
            <person name="Finn R."/>
            <person name="Kale V."/>
            <person name="Holt S."/>
            <person name="Cochrane G."/>
            <person name="Meng A."/>
            <person name="Brown T."/>
            <person name="Cohen L."/>
        </authorList>
    </citation>
    <scope>NUCLEOTIDE SEQUENCE</scope>
</reference>
<gene>
    <name evidence="1" type="ORF">NSCI0253_LOCUS19241</name>
</gene>
<accession>A0A7S1A7R5</accession>
<protein>
    <submittedName>
        <fullName evidence="1">Uncharacterized protein</fullName>
    </submittedName>
</protein>
<dbReference type="AlphaFoldDB" id="A0A7S1A7R5"/>
<evidence type="ECO:0000313" key="1">
    <source>
        <dbReference type="EMBL" id="CAD8844891.1"/>
    </source>
</evidence>
<sequence>MGKMVACAILRKQRNTAVGAKHLQGGVTLEYIAAKRTEGGKGYPLVLAAEEVCRMLSLAELFSACDMSQIGNAFGGQSTAALVAHQRWGFVDMDTKEWAERRLNAYSGDCSVRFMVKRIARII</sequence>
<dbReference type="EMBL" id="HBFQ01027195">
    <property type="protein sequence ID" value="CAD8844891.1"/>
    <property type="molecule type" value="Transcribed_RNA"/>
</dbReference>
<name>A0A7S1A7R5_NOCSC</name>
<proteinExistence type="predicted"/>
<organism evidence="1">
    <name type="scientific">Noctiluca scintillans</name>
    <name type="common">Sea sparkle</name>
    <name type="synonym">Red tide dinoflagellate</name>
    <dbReference type="NCBI Taxonomy" id="2966"/>
    <lineage>
        <taxon>Eukaryota</taxon>
        <taxon>Sar</taxon>
        <taxon>Alveolata</taxon>
        <taxon>Dinophyceae</taxon>
        <taxon>Noctilucales</taxon>
        <taxon>Noctilucaceae</taxon>
        <taxon>Noctiluca</taxon>
    </lineage>
</organism>